<name>A0A7J4XFB5_9BACE</name>
<comment type="caution">
    <text evidence="2">The sequence shown here is derived from an EMBL/GenBank/DDBJ whole genome shotgun (WGS) entry which is preliminary data.</text>
</comment>
<dbReference type="SUPFAM" id="SSF51306">
    <property type="entry name" value="LexA/Signal peptidase"/>
    <property type="match status" value="1"/>
</dbReference>
<evidence type="ECO:0000313" key="3">
    <source>
        <dbReference type="Proteomes" id="UP000422221"/>
    </source>
</evidence>
<dbReference type="Gene3D" id="2.10.109.10">
    <property type="entry name" value="Umud Fragment, subunit A"/>
    <property type="match status" value="1"/>
</dbReference>
<evidence type="ECO:0000259" key="1">
    <source>
        <dbReference type="Pfam" id="PF00717"/>
    </source>
</evidence>
<dbReference type="InterPro" id="IPR036286">
    <property type="entry name" value="LexA/Signal_pep-like_sf"/>
</dbReference>
<proteinExistence type="predicted"/>
<dbReference type="CDD" id="cd06462">
    <property type="entry name" value="Peptidase_S24_S26"/>
    <property type="match status" value="1"/>
</dbReference>
<evidence type="ECO:0000313" key="2">
    <source>
        <dbReference type="EMBL" id="KAA3760896.1"/>
    </source>
</evidence>
<dbReference type="AlphaFoldDB" id="A0A7J4XFB5"/>
<gene>
    <name evidence="2" type="ORF">F3F73_16600</name>
</gene>
<dbReference type="RefSeq" id="WP_005929857.1">
    <property type="nucleotide sequence ID" value="NZ_CABKSE010000002.1"/>
</dbReference>
<accession>A0A7J4XFB5</accession>
<dbReference type="Proteomes" id="UP000422221">
    <property type="component" value="Unassembled WGS sequence"/>
</dbReference>
<dbReference type="Pfam" id="PF00717">
    <property type="entry name" value="Peptidase_S24"/>
    <property type="match status" value="1"/>
</dbReference>
<dbReference type="EMBL" id="VWMK01000018">
    <property type="protein sequence ID" value="KAA3760896.1"/>
    <property type="molecule type" value="Genomic_DNA"/>
</dbReference>
<feature type="domain" description="Peptidase S24/S26A/S26B/S26C" evidence="1">
    <location>
        <begin position="28"/>
        <end position="108"/>
    </location>
</feature>
<dbReference type="InterPro" id="IPR015927">
    <property type="entry name" value="Peptidase_S24_S26A/B/C"/>
</dbReference>
<sequence>MGYIPNNKAEVRYVDNNILLRHISDSLKNGHKAVLRIKGESMYPFLRNTRDLVVLKTPCANELKPGAIFLFQWEGRYILHRLIKIKNGEYWMRGDHNRTYELVIAEDIIGIVEQVRRNGGESIINCRSLRWRVCSYCWMKSFPVHRWLLGLLNLYAGLYRNKKVK</sequence>
<reference evidence="2 3" key="1">
    <citation type="journal article" date="2019" name="Nat. Med.">
        <title>A library of human gut bacterial isolates paired with longitudinal multiomics data enables mechanistic microbiome research.</title>
        <authorList>
            <person name="Poyet M."/>
            <person name="Groussin M."/>
            <person name="Gibbons S.M."/>
            <person name="Avila-Pacheco J."/>
            <person name="Jiang X."/>
            <person name="Kearney S.M."/>
            <person name="Perrotta A.R."/>
            <person name="Berdy B."/>
            <person name="Zhao S."/>
            <person name="Lieberman T.D."/>
            <person name="Swanson P.K."/>
            <person name="Smith M."/>
            <person name="Roesemann S."/>
            <person name="Alexander J.E."/>
            <person name="Rich S.A."/>
            <person name="Livny J."/>
            <person name="Vlamakis H."/>
            <person name="Clish C."/>
            <person name="Bullock K."/>
            <person name="Deik A."/>
            <person name="Scott J."/>
            <person name="Pierce K.A."/>
            <person name="Xavier R.J."/>
            <person name="Alm E.J."/>
        </authorList>
    </citation>
    <scope>NUCLEOTIDE SEQUENCE [LARGE SCALE GENOMIC DNA]</scope>
    <source>
        <strain evidence="2 3">BIOML-A10</strain>
    </source>
</reference>
<organism evidence="2 3">
    <name type="scientific">Bacteroides salyersiae</name>
    <dbReference type="NCBI Taxonomy" id="291644"/>
    <lineage>
        <taxon>Bacteria</taxon>
        <taxon>Pseudomonadati</taxon>
        <taxon>Bacteroidota</taxon>
        <taxon>Bacteroidia</taxon>
        <taxon>Bacteroidales</taxon>
        <taxon>Bacteroidaceae</taxon>
        <taxon>Bacteroides</taxon>
    </lineage>
</organism>
<protein>
    <submittedName>
        <fullName evidence="2">Signal peptidase I</fullName>
    </submittedName>
</protein>